<dbReference type="EMBL" id="PJQD01000046">
    <property type="protein sequence ID" value="POY72847.1"/>
    <property type="molecule type" value="Genomic_DNA"/>
</dbReference>
<feature type="region of interest" description="Disordered" evidence="1">
    <location>
        <begin position="159"/>
        <end position="181"/>
    </location>
</feature>
<dbReference type="AlphaFoldDB" id="A0A2S5B7V9"/>
<reference evidence="3 4" key="1">
    <citation type="journal article" date="2018" name="Front. Microbiol.">
        <title>Prospects for Fungal Bioremediation of Acidic Radioactive Waste Sites: Characterization and Genome Sequence of Rhodotorula taiwanensis MD1149.</title>
        <authorList>
            <person name="Tkavc R."/>
            <person name="Matrosova V.Y."/>
            <person name="Grichenko O.E."/>
            <person name="Gostincar C."/>
            <person name="Volpe R.P."/>
            <person name="Klimenkova P."/>
            <person name="Gaidamakova E.K."/>
            <person name="Zhou C.E."/>
            <person name="Stewart B.J."/>
            <person name="Lyman M.G."/>
            <person name="Malfatti S.A."/>
            <person name="Rubinfeld B."/>
            <person name="Courtot M."/>
            <person name="Singh J."/>
            <person name="Dalgard C.L."/>
            <person name="Hamilton T."/>
            <person name="Frey K.G."/>
            <person name="Gunde-Cimerman N."/>
            <person name="Dugan L."/>
            <person name="Daly M.J."/>
        </authorList>
    </citation>
    <scope>NUCLEOTIDE SEQUENCE [LARGE SCALE GENOMIC DNA]</scope>
    <source>
        <strain evidence="3 4">MD1149</strain>
    </source>
</reference>
<comment type="caution">
    <text evidence="3">The sequence shown here is derived from an EMBL/GenBank/DDBJ whole genome shotgun (WGS) entry which is preliminary data.</text>
</comment>
<organism evidence="3 4">
    <name type="scientific">Rhodotorula taiwanensis</name>
    <dbReference type="NCBI Taxonomy" id="741276"/>
    <lineage>
        <taxon>Eukaryota</taxon>
        <taxon>Fungi</taxon>
        <taxon>Dikarya</taxon>
        <taxon>Basidiomycota</taxon>
        <taxon>Pucciniomycotina</taxon>
        <taxon>Microbotryomycetes</taxon>
        <taxon>Sporidiobolales</taxon>
        <taxon>Sporidiobolaceae</taxon>
        <taxon>Rhodotorula</taxon>
    </lineage>
</organism>
<keyword evidence="4" id="KW-1185">Reference proteome</keyword>
<feature type="transmembrane region" description="Helical" evidence="2">
    <location>
        <begin position="38"/>
        <end position="64"/>
    </location>
</feature>
<keyword evidence="2" id="KW-0812">Transmembrane</keyword>
<dbReference type="Proteomes" id="UP000237144">
    <property type="component" value="Unassembled WGS sequence"/>
</dbReference>
<evidence type="ECO:0000256" key="1">
    <source>
        <dbReference type="SAM" id="MobiDB-lite"/>
    </source>
</evidence>
<dbReference type="OrthoDB" id="2529591at2759"/>
<protein>
    <submittedName>
        <fullName evidence="3">Uncharacterized protein</fullName>
    </submittedName>
</protein>
<feature type="region of interest" description="Disordered" evidence="1">
    <location>
        <begin position="1"/>
        <end position="36"/>
    </location>
</feature>
<feature type="compositionally biased region" description="Low complexity" evidence="1">
    <location>
        <begin position="222"/>
        <end position="232"/>
    </location>
</feature>
<keyword evidence="2" id="KW-0472">Membrane</keyword>
<feature type="compositionally biased region" description="Polar residues" evidence="1">
    <location>
        <begin position="236"/>
        <end position="250"/>
    </location>
</feature>
<name>A0A2S5B7V9_9BASI</name>
<feature type="region of interest" description="Disordered" evidence="1">
    <location>
        <begin position="103"/>
        <end position="127"/>
    </location>
</feature>
<accession>A0A2S5B7V9</accession>
<evidence type="ECO:0000313" key="3">
    <source>
        <dbReference type="EMBL" id="POY72847.1"/>
    </source>
</evidence>
<evidence type="ECO:0000256" key="2">
    <source>
        <dbReference type="SAM" id="Phobius"/>
    </source>
</evidence>
<gene>
    <name evidence="3" type="ORF">BMF94_4102</name>
</gene>
<keyword evidence="2" id="KW-1133">Transmembrane helix</keyword>
<evidence type="ECO:0000313" key="4">
    <source>
        <dbReference type="Proteomes" id="UP000237144"/>
    </source>
</evidence>
<feature type="region of interest" description="Disordered" evidence="1">
    <location>
        <begin position="221"/>
        <end position="250"/>
    </location>
</feature>
<feature type="compositionally biased region" description="Basic and acidic residues" evidence="1">
    <location>
        <begin position="15"/>
        <end position="28"/>
    </location>
</feature>
<feature type="compositionally biased region" description="Polar residues" evidence="1">
    <location>
        <begin position="109"/>
        <end position="127"/>
    </location>
</feature>
<feature type="compositionally biased region" description="Polar residues" evidence="1">
    <location>
        <begin position="168"/>
        <end position="181"/>
    </location>
</feature>
<sequence>MSGYQKLPSEEQPDFAEKRLDDNKDEQQQRQQPSYQGAYVRAGMVTAVSLIVLCALSILCAGGFNHPALVHPTAFEKAARLERLQSDARQAARGLIKRNSLVQEAPESASPTFSSLTTTDQQGEPTTQSFVYTTRPIVNPGGYTIGTMTGYVQIKPTATASATNSSSPEQPTSAGAGTTPQRLPGAYVIAAAKAAAEAADTEGSSPPVGARLAKRDAGVVGAAAAPSTTEPPTALPVTTTGTGSAEYSTSTDRAGSVYTLVKTTRPIVNPGGYTIGTLDGAWVDVAKQTQSASSANRDKRNAAAVVQHEELRRRNVADLHA</sequence>
<proteinExistence type="predicted"/>